<feature type="region of interest" description="Disordered" evidence="1">
    <location>
        <begin position="1"/>
        <end position="137"/>
    </location>
</feature>
<gene>
    <name evidence="2" type="ORF">BN1723_016980</name>
</gene>
<name>A0A0G4NR27_VERLO</name>
<reference evidence="3" key="1">
    <citation type="submission" date="2015-05" db="EMBL/GenBank/DDBJ databases">
        <authorList>
            <person name="Fogelqvist Johan"/>
        </authorList>
    </citation>
    <scope>NUCLEOTIDE SEQUENCE [LARGE SCALE GENOMIC DNA]</scope>
</reference>
<accession>A0A0G4NR27</accession>
<evidence type="ECO:0000256" key="1">
    <source>
        <dbReference type="SAM" id="MobiDB-lite"/>
    </source>
</evidence>
<feature type="compositionally biased region" description="Low complexity" evidence="1">
    <location>
        <begin position="56"/>
        <end position="92"/>
    </location>
</feature>
<protein>
    <submittedName>
        <fullName evidence="2">Uncharacterized protein</fullName>
    </submittedName>
</protein>
<feature type="compositionally biased region" description="Basic and acidic residues" evidence="1">
    <location>
        <begin position="9"/>
        <end position="22"/>
    </location>
</feature>
<feature type="compositionally biased region" description="Low complexity" evidence="1">
    <location>
        <begin position="29"/>
        <end position="40"/>
    </location>
</feature>
<dbReference type="EMBL" id="CVQI01038106">
    <property type="protein sequence ID" value="CRK48942.1"/>
    <property type="molecule type" value="Genomic_DNA"/>
</dbReference>
<organism evidence="2 3">
    <name type="scientific">Verticillium longisporum</name>
    <name type="common">Verticillium dahliae var. longisporum</name>
    <dbReference type="NCBI Taxonomy" id="100787"/>
    <lineage>
        <taxon>Eukaryota</taxon>
        <taxon>Fungi</taxon>
        <taxon>Dikarya</taxon>
        <taxon>Ascomycota</taxon>
        <taxon>Pezizomycotina</taxon>
        <taxon>Sordariomycetes</taxon>
        <taxon>Hypocreomycetidae</taxon>
        <taxon>Glomerellales</taxon>
        <taxon>Plectosphaerellaceae</taxon>
        <taxon>Verticillium</taxon>
    </lineage>
</organism>
<proteinExistence type="predicted"/>
<evidence type="ECO:0000313" key="3">
    <source>
        <dbReference type="Proteomes" id="UP000045706"/>
    </source>
</evidence>
<dbReference type="Proteomes" id="UP000045706">
    <property type="component" value="Unassembled WGS sequence"/>
</dbReference>
<dbReference type="AlphaFoldDB" id="A0A0G4NR27"/>
<sequence length="137" mass="14342">MQTTTKSVNNEKSRHITGEQRRKGGQQTNSGASDSGSSNGLRWEPKRAASTSGVVQTQTQTQTQPREARSTTVTSTTSMASQPHAHVQAPAHAHAHAHSSSTPLATPMPRSANPIGGASAFSWMNPAGKTKPTATAE</sequence>
<evidence type="ECO:0000313" key="2">
    <source>
        <dbReference type="EMBL" id="CRK48942.1"/>
    </source>
</evidence>